<gene>
    <name evidence="1" type="ORF">N7548_01675</name>
</gene>
<keyword evidence="2" id="KW-1185">Reference proteome</keyword>
<evidence type="ECO:0008006" key="3">
    <source>
        <dbReference type="Google" id="ProtNLM"/>
    </source>
</evidence>
<reference evidence="1" key="1">
    <citation type="submission" date="2022-09" db="EMBL/GenBank/DDBJ databases">
        <title>Novel Mycoplasma species identified in domestic and wild animals.</title>
        <authorList>
            <person name="Volokhov D.V."/>
            <person name="Furtak V.A."/>
            <person name="Zagorodnyaya T.A."/>
        </authorList>
    </citation>
    <scope>NUCLEOTIDE SEQUENCE</scope>
    <source>
        <strain evidence="1">Oakley</strain>
    </source>
</reference>
<dbReference type="RefSeq" id="WP_263607659.1">
    <property type="nucleotide sequence ID" value="NZ_JAOVQM010000001.1"/>
</dbReference>
<evidence type="ECO:0000313" key="2">
    <source>
        <dbReference type="Proteomes" id="UP001177160"/>
    </source>
</evidence>
<dbReference type="SUPFAM" id="SSF101478">
    <property type="entry name" value="ADP-ribosylglycohydrolase"/>
    <property type="match status" value="1"/>
</dbReference>
<sequence length="288" mass="32940">MKKYIQPALAANAATLGVHWIYDHQWLKEQAKTQSLLFKVQSKSDYEQANPSYFAYPNSHLGDVTVQGEMILWLYQAMKQNPSFTVNDYSQLVFNHFKPGGDYRGYVESYAKKHVVSMLSKELNLTVQPYSLNDDHLVGFVPYIVCKELGLSNEKAFELTQLYSNDRAYYDFFKLFDHILDNRHLGLKQAVESSLTLSPALYQEALEQAFLMTDTERFIETYAGRACAIRMSIPVVIHLLSHYENFDEAIQANISIGGAIADRAMLLGMIYHQVEPLKAIYLDKVPVK</sequence>
<dbReference type="EMBL" id="JAOVQM010000001">
    <property type="protein sequence ID" value="MCV2231538.1"/>
    <property type="molecule type" value="Genomic_DNA"/>
</dbReference>
<dbReference type="Proteomes" id="UP001177160">
    <property type="component" value="Unassembled WGS sequence"/>
</dbReference>
<name>A0ABT2Y515_9MOLU</name>
<proteinExistence type="predicted"/>
<comment type="caution">
    <text evidence="1">The sequence shown here is derived from an EMBL/GenBank/DDBJ whole genome shotgun (WGS) entry which is preliminary data.</text>
</comment>
<evidence type="ECO:0000313" key="1">
    <source>
        <dbReference type="EMBL" id="MCV2231538.1"/>
    </source>
</evidence>
<organism evidence="1 2">
    <name type="scientific">Paracholeplasma manati</name>
    <dbReference type="NCBI Taxonomy" id="591373"/>
    <lineage>
        <taxon>Bacteria</taxon>
        <taxon>Bacillati</taxon>
        <taxon>Mycoplasmatota</taxon>
        <taxon>Mollicutes</taxon>
        <taxon>Acholeplasmatales</taxon>
        <taxon>Acholeplasmataceae</taxon>
        <taxon>Paracholeplasma</taxon>
    </lineage>
</organism>
<dbReference type="InterPro" id="IPR036705">
    <property type="entry name" value="Ribosyl_crysJ1_sf"/>
</dbReference>
<protein>
    <recommendedName>
        <fullName evidence="3">ADP-ribosylglycohydrolase</fullName>
    </recommendedName>
</protein>
<accession>A0ABT2Y515</accession>